<evidence type="ECO:0000313" key="2">
    <source>
        <dbReference type="Proteomes" id="UP000199051"/>
    </source>
</evidence>
<evidence type="ECO:0000313" key="1">
    <source>
        <dbReference type="EMBL" id="SES40263.1"/>
    </source>
</evidence>
<organism evidence="1 2">
    <name type="scientific">Actinokineospora terrae</name>
    <dbReference type="NCBI Taxonomy" id="155974"/>
    <lineage>
        <taxon>Bacteria</taxon>
        <taxon>Bacillati</taxon>
        <taxon>Actinomycetota</taxon>
        <taxon>Actinomycetes</taxon>
        <taxon>Pseudonocardiales</taxon>
        <taxon>Pseudonocardiaceae</taxon>
        <taxon>Actinokineospora</taxon>
    </lineage>
</organism>
<gene>
    <name evidence="1" type="ORF">SAMN04487818_112177</name>
</gene>
<name>A0A1H9X3R7_9PSEU</name>
<dbReference type="AlphaFoldDB" id="A0A1H9X3R7"/>
<proteinExistence type="predicted"/>
<protein>
    <submittedName>
        <fullName evidence="1">Uncharacterized protein</fullName>
    </submittedName>
</protein>
<dbReference type="Proteomes" id="UP000199051">
    <property type="component" value="Unassembled WGS sequence"/>
</dbReference>
<accession>A0A1H9X3R7</accession>
<dbReference type="EMBL" id="FOGI01000012">
    <property type="protein sequence ID" value="SES40263.1"/>
    <property type="molecule type" value="Genomic_DNA"/>
</dbReference>
<dbReference type="RefSeq" id="WP_092784306.1">
    <property type="nucleotide sequence ID" value="NZ_FOGI01000012.1"/>
</dbReference>
<keyword evidence="2" id="KW-1185">Reference proteome</keyword>
<sequence>MAWPSALIAIPVLPGSASRSNTCPEASQRTACALFEPIAVPTTRPRSLIPTASVDSLPGG</sequence>
<reference evidence="2" key="1">
    <citation type="submission" date="2016-10" db="EMBL/GenBank/DDBJ databases">
        <authorList>
            <person name="Varghese N."/>
            <person name="Submissions S."/>
        </authorList>
    </citation>
    <scope>NUCLEOTIDE SEQUENCE [LARGE SCALE GENOMIC DNA]</scope>
    <source>
        <strain evidence="2">DSM 44260</strain>
    </source>
</reference>